<comment type="caution">
    <text evidence="2">The sequence shown here is derived from an EMBL/GenBank/DDBJ whole genome shotgun (WGS) entry which is preliminary data.</text>
</comment>
<dbReference type="EC" id="2.3.1.-" evidence="2"/>
<sequence>MEIKVIDSIDELTLYKTEWDSILKEINNDILFLELDWILFWWKFFGDKHELFVLMAFNDDKIAGICPLMITNKAIYNEIRFIGNRESSSNDFILRDKYREEAFECICNFLRNLNGKNIIAFDVISERSANYALLNKYLKVNKVPFISKDVISYFLNLKDKGFKNHFEHRFGKKTRQTMNSKEKKLKNLGNLAYKRVATSEIDEVFEIHEKRWLRKVGNSSFSKGGTKEFYKELASNKNMKFNINVDAITLNNRIISFMYGFEYNNKYLFIRIAHDDDFYFLSPGELVFKKKMEECFSSQIDVFDFGLGYEPYKAKWTDYYKIAYNTILPSDNLLSRLIFYIKFWTRIKLIITLKKNKRIYNFRKYYLGKIKYLFTSKNISDKITKIKRAVERDGLLSIIIKFFISLTGKIFSHKQYLILEKNLESVGLPQSNMQVKEAAIDDLDALSKAMNESPSSIIRRFINKHKCYIALHDGKIIHYCWIDCSSIKISNIKLSISVGKSEVHIYEAFVEKKYKNNYEYILSNVFNLLYRNSFRKCYITVNSSEKSFENEIYKKIFHPSYKVFEKRLLHTVKHNIVELKLADKS</sequence>
<name>A0ABT1NAX7_9FIRM</name>
<dbReference type="EMBL" id="JAJEKE010000001">
    <property type="protein sequence ID" value="MCQ1528266.1"/>
    <property type="molecule type" value="Genomic_DNA"/>
</dbReference>
<keyword evidence="2" id="KW-0808">Transferase</keyword>
<dbReference type="Pfam" id="PF13480">
    <property type="entry name" value="Acetyltransf_6"/>
    <property type="match status" value="1"/>
</dbReference>
<keyword evidence="3" id="KW-1185">Reference proteome</keyword>
<feature type="domain" description="BioF2-like acetyltransferase" evidence="1">
    <location>
        <begin position="172"/>
        <end position="313"/>
    </location>
</feature>
<dbReference type="InterPro" id="IPR038740">
    <property type="entry name" value="BioF2-like_GNAT_dom"/>
</dbReference>
<keyword evidence="2" id="KW-0012">Acyltransferase</keyword>
<evidence type="ECO:0000313" key="3">
    <source>
        <dbReference type="Proteomes" id="UP001651880"/>
    </source>
</evidence>
<dbReference type="SUPFAM" id="SSF55729">
    <property type="entry name" value="Acyl-CoA N-acyltransferases (Nat)"/>
    <property type="match status" value="1"/>
</dbReference>
<proteinExistence type="predicted"/>
<dbReference type="Gene3D" id="3.40.630.30">
    <property type="match status" value="1"/>
</dbReference>
<dbReference type="InterPro" id="IPR016181">
    <property type="entry name" value="Acyl_CoA_acyltransferase"/>
</dbReference>
<dbReference type="RefSeq" id="WP_255225758.1">
    <property type="nucleotide sequence ID" value="NZ_JAJEKE010000001.1"/>
</dbReference>
<evidence type="ECO:0000313" key="2">
    <source>
        <dbReference type="EMBL" id="MCQ1528266.1"/>
    </source>
</evidence>
<gene>
    <name evidence="2" type="ORF">LJD61_01705</name>
</gene>
<reference evidence="2 3" key="1">
    <citation type="submission" date="2021-10" db="EMBL/GenBank/DDBJ databases">
        <title>Lutispora strain m25 sp. nov., a thermophilic, non-spore-forming bacterium isolated from a lab-scale methanogenic bioreactor digesting anaerobic sludge.</title>
        <authorList>
            <person name="El Houari A."/>
            <person name="Mcdonald J."/>
        </authorList>
    </citation>
    <scope>NUCLEOTIDE SEQUENCE [LARGE SCALE GENOMIC DNA]</scope>
    <source>
        <strain evidence="3">m25</strain>
    </source>
</reference>
<protein>
    <submittedName>
        <fullName evidence="2">GNAT family N-acetyltransferase</fullName>
        <ecNumber evidence="2">2.3.1.-</ecNumber>
    </submittedName>
</protein>
<organism evidence="2 3">
    <name type="scientific">Lutispora saccharofermentans</name>
    <dbReference type="NCBI Taxonomy" id="3024236"/>
    <lineage>
        <taxon>Bacteria</taxon>
        <taxon>Bacillati</taxon>
        <taxon>Bacillota</taxon>
        <taxon>Clostridia</taxon>
        <taxon>Lutisporales</taxon>
        <taxon>Lutisporaceae</taxon>
        <taxon>Lutispora</taxon>
    </lineage>
</organism>
<evidence type="ECO:0000259" key="1">
    <source>
        <dbReference type="Pfam" id="PF13480"/>
    </source>
</evidence>
<dbReference type="Proteomes" id="UP001651880">
    <property type="component" value="Unassembled WGS sequence"/>
</dbReference>
<accession>A0ABT1NAX7</accession>
<dbReference type="GO" id="GO:0016746">
    <property type="term" value="F:acyltransferase activity"/>
    <property type="evidence" value="ECO:0007669"/>
    <property type="project" value="UniProtKB-KW"/>
</dbReference>